<proteinExistence type="predicted"/>
<dbReference type="GO" id="GO:0000287">
    <property type="term" value="F:magnesium ion binding"/>
    <property type="evidence" value="ECO:0007669"/>
    <property type="project" value="TreeGrafter"/>
</dbReference>
<dbReference type="Gene3D" id="3.30.1240.10">
    <property type="match status" value="1"/>
</dbReference>
<dbReference type="RefSeq" id="WP_117314653.1">
    <property type="nucleotide sequence ID" value="NZ_QQSW01000001.1"/>
</dbReference>
<dbReference type="GO" id="GO:0016791">
    <property type="term" value="F:phosphatase activity"/>
    <property type="evidence" value="ECO:0007669"/>
    <property type="project" value="TreeGrafter"/>
</dbReference>
<comment type="caution">
    <text evidence="1">The sequence shown here is derived from an EMBL/GenBank/DDBJ whole genome shotgun (WGS) entry which is preliminary data.</text>
</comment>
<dbReference type="NCBIfam" id="TIGR01484">
    <property type="entry name" value="HAD-SF-IIB"/>
    <property type="match status" value="1"/>
</dbReference>
<name>A0A4R2KV39_9GAMM</name>
<dbReference type="OrthoDB" id="5498330at2"/>
<dbReference type="SUPFAM" id="SSF56784">
    <property type="entry name" value="HAD-like"/>
    <property type="match status" value="1"/>
</dbReference>
<evidence type="ECO:0000313" key="2">
    <source>
        <dbReference type="Proteomes" id="UP000294980"/>
    </source>
</evidence>
<dbReference type="InterPro" id="IPR023214">
    <property type="entry name" value="HAD_sf"/>
</dbReference>
<dbReference type="GO" id="GO:0005829">
    <property type="term" value="C:cytosol"/>
    <property type="evidence" value="ECO:0007669"/>
    <property type="project" value="TreeGrafter"/>
</dbReference>
<protein>
    <recommendedName>
        <fullName evidence="3">Haloacid dehalogenase</fullName>
    </recommendedName>
</protein>
<evidence type="ECO:0000313" key="1">
    <source>
        <dbReference type="EMBL" id="TCO77784.1"/>
    </source>
</evidence>
<dbReference type="InterPro" id="IPR006379">
    <property type="entry name" value="HAD-SF_hydro_IIB"/>
</dbReference>
<dbReference type="InterPro" id="IPR036412">
    <property type="entry name" value="HAD-like_sf"/>
</dbReference>
<evidence type="ECO:0008006" key="3">
    <source>
        <dbReference type="Google" id="ProtNLM"/>
    </source>
</evidence>
<dbReference type="Proteomes" id="UP000294980">
    <property type="component" value="Unassembled WGS sequence"/>
</dbReference>
<dbReference type="PANTHER" id="PTHR10000:SF8">
    <property type="entry name" value="HAD SUPERFAMILY HYDROLASE-LIKE, TYPE 3"/>
    <property type="match status" value="1"/>
</dbReference>
<dbReference type="AlphaFoldDB" id="A0A4R2KV39"/>
<dbReference type="PANTHER" id="PTHR10000">
    <property type="entry name" value="PHOSPHOSERINE PHOSPHATASE"/>
    <property type="match status" value="1"/>
</dbReference>
<sequence length="273" mass="29920">MELIVFDLDGTLLDKSSQISAFTRDTLALLRERDVAYTVATGRTLHGARDLLEGHGFSLPQIFKNGVVIWNPDQQGYSHRFLLTQAEIQHVLEGFIREGVAPFLFTLEPGDRHAIYHPPTLNAAESRLARMLGRDGPLPLEHLSKLPATADITNVSAIGPEPAIRRVVDSIADEEGLVAYMGSAIEGSDLFWVDIHHRGGSKGDAVTTLKEELGLKRVICFGDSDNDLSMFQLADEAYAPDNAKTDVKSAATAVIGHHDADGIAHFLRERFNL</sequence>
<organism evidence="1 2">
    <name type="scientific">Chromatocurvus halotolerans</name>
    <dbReference type="NCBI Taxonomy" id="1132028"/>
    <lineage>
        <taxon>Bacteria</taxon>
        <taxon>Pseudomonadati</taxon>
        <taxon>Pseudomonadota</taxon>
        <taxon>Gammaproteobacteria</taxon>
        <taxon>Cellvibrionales</taxon>
        <taxon>Halieaceae</taxon>
        <taxon>Chromatocurvus</taxon>
    </lineage>
</organism>
<accession>A0A4R2KV39</accession>
<dbReference type="EMBL" id="SLWX01000002">
    <property type="protein sequence ID" value="TCO77784.1"/>
    <property type="molecule type" value="Genomic_DNA"/>
</dbReference>
<dbReference type="Pfam" id="PF08282">
    <property type="entry name" value="Hydrolase_3"/>
    <property type="match status" value="1"/>
</dbReference>
<gene>
    <name evidence="1" type="ORF">EV688_102241</name>
</gene>
<reference evidence="1 2" key="1">
    <citation type="submission" date="2019-03" db="EMBL/GenBank/DDBJ databases">
        <title>Genomic Encyclopedia of Type Strains, Phase IV (KMG-IV): sequencing the most valuable type-strain genomes for metagenomic binning, comparative biology and taxonomic classification.</title>
        <authorList>
            <person name="Goeker M."/>
        </authorList>
    </citation>
    <scope>NUCLEOTIDE SEQUENCE [LARGE SCALE GENOMIC DNA]</scope>
    <source>
        <strain evidence="1 2">DSM 23344</strain>
    </source>
</reference>
<keyword evidence="2" id="KW-1185">Reference proteome</keyword>
<dbReference type="Gene3D" id="3.40.50.1000">
    <property type="entry name" value="HAD superfamily/HAD-like"/>
    <property type="match status" value="1"/>
</dbReference>